<accession>A0A377HQS8</accession>
<dbReference type="InterPro" id="IPR018640">
    <property type="entry name" value="DUF2063"/>
</dbReference>
<protein>
    <submittedName>
        <fullName evidence="2">Uncharacterized protein conserved in bacteria (DUF2063)</fullName>
    </submittedName>
</protein>
<dbReference type="EMBL" id="UGHD01000002">
    <property type="protein sequence ID" value="STO58486.1"/>
    <property type="molecule type" value="Genomic_DNA"/>
</dbReference>
<proteinExistence type="predicted"/>
<feature type="domain" description="Putative DNA-binding" evidence="1">
    <location>
        <begin position="9"/>
        <end position="95"/>
    </location>
</feature>
<evidence type="ECO:0000313" key="3">
    <source>
        <dbReference type="Proteomes" id="UP000254512"/>
    </source>
</evidence>
<name>A0A377HQS8_GRIHO</name>
<dbReference type="AlphaFoldDB" id="A0A377HQS8"/>
<dbReference type="RefSeq" id="WP_115660075.1">
    <property type="nucleotide sequence ID" value="NZ_UGHD01000002.1"/>
</dbReference>
<gene>
    <name evidence="2" type="ORF">NCTC11645_02930</name>
</gene>
<organism evidence="2 3">
    <name type="scientific">Grimontia hollisae</name>
    <name type="common">Vibrio hollisae</name>
    <dbReference type="NCBI Taxonomy" id="673"/>
    <lineage>
        <taxon>Bacteria</taxon>
        <taxon>Pseudomonadati</taxon>
        <taxon>Pseudomonadota</taxon>
        <taxon>Gammaproteobacteria</taxon>
        <taxon>Vibrionales</taxon>
        <taxon>Vibrionaceae</taxon>
        <taxon>Grimontia</taxon>
    </lineage>
</organism>
<evidence type="ECO:0000313" key="2">
    <source>
        <dbReference type="EMBL" id="STO58486.1"/>
    </source>
</evidence>
<dbReference type="Pfam" id="PF09836">
    <property type="entry name" value="DUF2063"/>
    <property type="match status" value="1"/>
</dbReference>
<dbReference type="Proteomes" id="UP000254512">
    <property type="component" value="Unassembled WGS sequence"/>
</dbReference>
<sequence>MSAPSLTTLQQQFRDALHYQAHDLPVSHGVAEPDALLQIYRNNFVMTLTECLETIYPVVFALVGEACFQAVARHHVLNTTMENACADRYGAGFADTIRSLPNIINAAPYLADVAGIEWHIQCVNRAPLPAAFPVDALAELQPEDFGRIQLTVSPASAVMKSEFAVATLWQTVTNKDDDTLANLDLAQTQAVLIQKASQGISVSTLDDEQASLILACQHACFGDIDPALLSHISGAMQLGVFSNFTLTGH</sequence>
<dbReference type="STRING" id="673.AL542_10125"/>
<evidence type="ECO:0000259" key="1">
    <source>
        <dbReference type="Pfam" id="PF09836"/>
    </source>
</evidence>
<dbReference type="Gene3D" id="1.10.150.690">
    <property type="entry name" value="DUF2063"/>
    <property type="match status" value="1"/>
</dbReference>
<dbReference type="InterPro" id="IPR044922">
    <property type="entry name" value="DUF2063_N_sf"/>
</dbReference>
<reference evidence="2 3" key="1">
    <citation type="submission" date="2018-06" db="EMBL/GenBank/DDBJ databases">
        <authorList>
            <consortium name="Pathogen Informatics"/>
            <person name="Doyle S."/>
        </authorList>
    </citation>
    <scope>NUCLEOTIDE SEQUENCE [LARGE SCALE GENOMIC DNA]</scope>
    <source>
        <strain evidence="2 3">NCTC11645</strain>
    </source>
</reference>